<evidence type="ECO:0000313" key="11">
    <source>
        <dbReference type="EMBL" id="KAJ5465240.1"/>
    </source>
</evidence>
<keyword evidence="5" id="KW-0804">Transcription</keyword>
<evidence type="ECO:0000256" key="6">
    <source>
        <dbReference type="ARBA" id="ARBA00023242"/>
    </source>
</evidence>
<keyword evidence="6" id="KW-0539">Nucleus</keyword>
<evidence type="ECO:0000313" key="12">
    <source>
        <dbReference type="Proteomes" id="UP001213681"/>
    </source>
</evidence>
<dbReference type="InterPro" id="IPR016163">
    <property type="entry name" value="Ald_DH_C"/>
</dbReference>
<dbReference type="PANTHER" id="PTHR43353:SF6">
    <property type="entry name" value="CYTOPLASMIC ALDEHYDE DEHYDROGENASE (EUROFUNG)"/>
    <property type="match status" value="1"/>
</dbReference>
<sequence>MALVQALWIDNEDVSSAIEFPVINGKTGKIVHAANGATPELAVAAERRTLLQSAARILHNRRHEISELIKASLETPAPDFMVEEININNGIALFEELAGQITNMTTGSLPHCRDSNTMAFVVKQPYGVQLGIAPWNANSEGIGALSGCASLSRPITERSWLPPGVLNIIQHRREDAAQIFETLISHPAVRKVNFTGSTAVGKVIAAKAAQYAKPCILELGGKAPLIVFEDADLEEAAKAAVMGAFVHHGQICMGTDTVLVHKSVAETLIAKMSAEAPRIPCSWAVSDQQAMKTEALVEDAINQGGRLVYGKLERNGASLHPTILTGVKPSMRLYSEESFGPTLAVLPFESEDEAVALANGHEYGLSASVFTKNVPRGIRIARGIDSGAVHINSMTVHDEVQLPHGGTKSSGWGRFGVPWAFDEFLQIKTITVKVTVDMSDSAKSPPPNPAPRRTVPSKRKQTVDRSHNQVHQACSTCKARKARCDSKRPRCSFCEGRNQECVYPPPYKRAICSQSHVDNLEAKIQELEAQLNPQPETITRHQQGSIASPPNSSHSRSNSPQLCLTGIQANVAATDINGGNNNYTPVAPEPRPPVTTFTISENETEGRETADQVPATDGMVAYSMSPQQGKDTDGFYRDSYSLRFAMHVKASTMPRRMSASTTTGQSLPPRQGLLQANASSRDDEDDLAALRSYLTMPSFSGIPHRHVAKQLLEAYFFNVHPIWPFLIEEDTLAQFDKMYTSENPMEPVAIATMNLIFALGCLFCRNMTPDGDPVSTMGSGTSFYRCARAFIVAHTYNTCSISMLQTLLLMAQYQQGTMRGKQCWLTIGHATRIAQCLGLHLDSRDCSQAPLDRELGRRLWWGCFSLDRVASMIYGRQPTLLHPRFSNPPLPQSIDDIYIRDGKTQPDRIPSVNAFIRCTVRLYLVMDKITEELQPPSGRADSSFEPNTRRNVLQSLISLLKADEQLVSWHASLPDYFRFSLDGAQQQESPQPWWIQRCRTVLKNRFLGLRILLHRQTILFLLGPPKSIESATDPSYHWPPLFSDLIHGPAGDGTVIRPQSNFESLLAYLSAQICVQSAQQQIDAISVNRPANLTGAWWWDFHFNFDSLCVLLGAVGLPTEHRAVIILDVAVIHETIRKGLETIRSLVPFGGDKLRQSEIFLQQLHQVAYEQDRPYRKSPPNSNDDSDNPEMPLSTFAPGLGKDIGLHHVGVGNSIGLDAWGPVNALPDAGMQDATSNVNPSQMEELGVFSAETMGCLLHSSFSFWNAFDRDTVTSRGQELGPERLMDFQPGWA</sequence>
<dbReference type="InterPro" id="IPR050740">
    <property type="entry name" value="Aldehyde_DH_Superfamily"/>
</dbReference>
<feature type="region of interest" description="Disordered" evidence="9">
    <location>
        <begin position="438"/>
        <end position="470"/>
    </location>
</feature>
<dbReference type="Gene3D" id="3.40.309.10">
    <property type="entry name" value="Aldehyde Dehydrogenase, Chain A, domain 2"/>
    <property type="match status" value="1"/>
</dbReference>
<evidence type="ECO:0000256" key="8">
    <source>
        <dbReference type="RuleBase" id="RU003345"/>
    </source>
</evidence>
<evidence type="ECO:0000256" key="9">
    <source>
        <dbReference type="SAM" id="MobiDB-lite"/>
    </source>
</evidence>
<dbReference type="GO" id="GO:0006351">
    <property type="term" value="P:DNA-templated transcription"/>
    <property type="evidence" value="ECO:0007669"/>
    <property type="project" value="InterPro"/>
</dbReference>
<reference evidence="11" key="1">
    <citation type="submission" date="2022-12" db="EMBL/GenBank/DDBJ databases">
        <authorList>
            <person name="Petersen C."/>
        </authorList>
    </citation>
    <scope>NUCLEOTIDE SEQUENCE</scope>
    <source>
        <strain evidence="11">IBT 16125</strain>
    </source>
</reference>
<organism evidence="11 12">
    <name type="scientific">Penicillium daleae</name>
    <dbReference type="NCBI Taxonomy" id="63821"/>
    <lineage>
        <taxon>Eukaryota</taxon>
        <taxon>Fungi</taxon>
        <taxon>Dikarya</taxon>
        <taxon>Ascomycota</taxon>
        <taxon>Pezizomycotina</taxon>
        <taxon>Eurotiomycetes</taxon>
        <taxon>Eurotiomycetidae</taxon>
        <taxon>Eurotiales</taxon>
        <taxon>Aspergillaceae</taxon>
        <taxon>Penicillium</taxon>
    </lineage>
</organism>
<dbReference type="PROSITE" id="PS50048">
    <property type="entry name" value="ZN2_CY6_FUNGAL_2"/>
    <property type="match status" value="1"/>
</dbReference>
<feature type="compositionally biased region" description="Low complexity" evidence="9">
    <location>
        <begin position="548"/>
        <end position="560"/>
    </location>
</feature>
<dbReference type="InterPro" id="IPR016162">
    <property type="entry name" value="Ald_DH_N"/>
</dbReference>
<dbReference type="SUPFAM" id="SSF57701">
    <property type="entry name" value="Zn2/Cys6 DNA-binding domain"/>
    <property type="match status" value="1"/>
</dbReference>
<dbReference type="RefSeq" id="XP_056772087.1">
    <property type="nucleotide sequence ID" value="XM_056904320.1"/>
</dbReference>
<evidence type="ECO:0000256" key="7">
    <source>
        <dbReference type="PROSITE-ProRule" id="PRU10007"/>
    </source>
</evidence>
<dbReference type="InterPro" id="IPR001138">
    <property type="entry name" value="Zn2Cys6_DnaBD"/>
</dbReference>
<dbReference type="GeneID" id="81594563"/>
<dbReference type="InterPro" id="IPR015590">
    <property type="entry name" value="Aldehyde_DH_dom"/>
</dbReference>
<keyword evidence="4" id="KW-0238">DNA-binding</keyword>
<dbReference type="SUPFAM" id="SSF53720">
    <property type="entry name" value="ALDH-like"/>
    <property type="match status" value="1"/>
</dbReference>
<dbReference type="InterPro" id="IPR007219">
    <property type="entry name" value="XnlR_reg_dom"/>
</dbReference>
<keyword evidence="12" id="KW-1185">Reference proteome</keyword>
<evidence type="ECO:0000256" key="1">
    <source>
        <dbReference type="ARBA" id="ARBA00022723"/>
    </source>
</evidence>
<reference evidence="11" key="2">
    <citation type="journal article" date="2023" name="IMA Fungus">
        <title>Comparative genomic study of the Penicillium genus elucidates a diverse pangenome and 15 lateral gene transfer events.</title>
        <authorList>
            <person name="Petersen C."/>
            <person name="Sorensen T."/>
            <person name="Nielsen M.R."/>
            <person name="Sondergaard T.E."/>
            <person name="Sorensen J.L."/>
            <person name="Fitzpatrick D.A."/>
            <person name="Frisvad J.C."/>
            <person name="Nielsen K.L."/>
        </authorList>
    </citation>
    <scope>NUCLEOTIDE SEQUENCE</scope>
    <source>
        <strain evidence="11">IBT 16125</strain>
    </source>
</reference>
<dbReference type="EMBL" id="JAPVEA010000001">
    <property type="protein sequence ID" value="KAJ5465240.1"/>
    <property type="molecule type" value="Genomic_DNA"/>
</dbReference>
<dbReference type="GO" id="GO:0008270">
    <property type="term" value="F:zinc ion binding"/>
    <property type="evidence" value="ECO:0007669"/>
    <property type="project" value="InterPro"/>
</dbReference>
<evidence type="ECO:0000256" key="4">
    <source>
        <dbReference type="ARBA" id="ARBA00023125"/>
    </source>
</evidence>
<dbReference type="PROSITE" id="PS00070">
    <property type="entry name" value="ALDEHYDE_DEHYDR_CYS"/>
    <property type="match status" value="1"/>
</dbReference>
<comment type="caution">
    <text evidence="11">The sequence shown here is derived from an EMBL/GenBank/DDBJ whole genome shotgun (WGS) entry which is preliminary data.</text>
</comment>
<dbReference type="SMART" id="SM00066">
    <property type="entry name" value="GAL4"/>
    <property type="match status" value="1"/>
</dbReference>
<dbReference type="InterPro" id="IPR036864">
    <property type="entry name" value="Zn2-C6_fun-type_DNA-bd_sf"/>
</dbReference>
<comment type="similarity">
    <text evidence="8">Belongs to the aldehyde dehydrogenase family.</text>
</comment>
<dbReference type="GO" id="GO:0003677">
    <property type="term" value="F:DNA binding"/>
    <property type="evidence" value="ECO:0007669"/>
    <property type="project" value="UniProtKB-KW"/>
</dbReference>
<evidence type="ECO:0000259" key="10">
    <source>
        <dbReference type="PROSITE" id="PS50048"/>
    </source>
</evidence>
<dbReference type="Gene3D" id="4.10.240.10">
    <property type="entry name" value="Zn(2)-C6 fungal-type DNA-binding domain"/>
    <property type="match status" value="1"/>
</dbReference>
<feature type="region of interest" description="Disordered" evidence="9">
    <location>
        <begin position="1171"/>
        <end position="1194"/>
    </location>
</feature>
<evidence type="ECO:0000256" key="5">
    <source>
        <dbReference type="ARBA" id="ARBA00023163"/>
    </source>
</evidence>
<evidence type="ECO:0000256" key="2">
    <source>
        <dbReference type="ARBA" id="ARBA00023002"/>
    </source>
</evidence>
<dbReference type="Pfam" id="PF04082">
    <property type="entry name" value="Fungal_trans"/>
    <property type="match status" value="1"/>
</dbReference>
<dbReference type="Pfam" id="PF00171">
    <property type="entry name" value="Aldedh"/>
    <property type="match status" value="2"/>
</dbReference>
<proteinExistence type="inferred from homology"/>
<dbReference type="InterPro" id="IPR029510">
    <property type="entry name" value="Ald_DH_CS_GLU"/>
</dbReference>
<dbReference type="CDD" id="cd12148">
    <property type="entry name" value="fungal_TF_MHR"/>
    <property type="match status" value="1"/>
</dbReference>
<keyword evidence="3" id="KW-0805">Transcription regulation</keyword>
<dbReference type="CDD" id="cd00067">
    <property type="entry name" value="GAL4"/>
    <property type="match status" value="1"/>
</dbReference>
<protein>
    <recommendedName>
        <fullName evidence="10">Zn(2)-C6 fungal-type domain-containing protein</fullName>
    </recommendedName>
</protein>
<dbReference type="SMART" id="SM00906">
    <property type="entry name" value="Fungal_trans"/>
    <property type="match status" value="1"/>
</dbReference>
<feature type="region of interest" description="Disordered" evidence="9">
    <location>
        <begin position="539"/>
        <end position="560"/>
    </location>
</feature>
<dbReference type="InterPro" id="IPR016161">
    <property type="entry name" value="Ald_DH/histidinol_DH"/>
</dbReference>
<dbReference type="Pfam" id="PF00172">
    <property type="entry name" value="Zn_clus"/>
    <property type="match status" value="1"/>
</dbReference>
<dbReference type="GO" id="GO:0004777">
    <property type="term" value="F:succinate-semialdehyde dehydrogenase (NAD+) activity"/>
    <property type="evidence" value="ECO:0007669"/>
    <property type="project" value="TreeGrafter"/>
</dbReference>
<feature type="domain" description="Zn(2)-C6 fungal-type" evidence="10">
    <location>
        <begin position="473"/>
        <end position="503"/>
    </location>
</feature>
<dbReference type="PROSITE" id="PS00463">
    <property type="entry name" value="ZN2_CY6_FUNGAL_1"/>
    <property type="match status" value="1"/>
</dbReference>
<dbReference type="InterPro" id="IPR016160">
    <property type="entry name" value="Ald_DH_CS_CYS"/>
</dbReference>
<dbReference type="PROSITE" id="PS00687">
    <property type="entry name" value="ALDEHYDE_DEHYDR_GLU"/>
    <property type="match status" value="1"/>
</dbReference>
<gene>
    <name evidence="11" type="ORF">N7458_000926</name>
</gene>
<keyword evidence="1" id="KW-0479">Metal-binding</keyword>
<dbReference type="Proteomes" id="UP001213681">
    <property type="component" value="Unassembled WGS sequence"/>
</dbReference>
<name>A0AAD6CHP7_9EURO</name>
<accession>A0AAD6CHP7</accession>
<feature type="active site" evidence="7">
    <location>
        <position position="218"/>
    </location>
</feature>
<dbReference type="GO" id="GO:0000981">
    <property type="term" value="F:DNA-binding transcription factor activity, RNA polymerase II-specific"/>
    <property type="evidence" value="ECO:0007669"/>
    <property type="project" value="InterPro"/>
</dbReference>
<dbReference type="GO" id="GO:0009450">
    <property type="term" value="P:gamma-aminobutyric acid catabolic process"/>
    <property type="evidence" value="ECO:0007669"/>
    <property type="project" value="TreeGrafter"/>
</dbReference>
<dbReference type="PANTHER" id="PTHR43353">
    <property type="entry name" value="SUCCINATE-SEMIALDEHYDE DEHYDROGENASE, MITOCHONDRIAL"/>
    <property type="match status" value="1"/>
</dbReference>
<evidence type="ECO:0000256" key="3">
    <source>
        <dbReference type="ARBA" id="ARBA00023015"/>
    </source>
</evidence>
<keyword evidence="2 8" id="KW-0560">Oxidoreductase</keyword>
<dbReference type="Gene3D" id="3.40.605.10">
    <property type="entry name" value="Aldehyde Dehydrogenase, Chain A, domain 1"/>
    <property type="match status" value="2"/>
</dbReference>